<proteinExistence type="predicted"/>
<accession>A0A0A1WK33</accession>
<organism evidence="2">
    <name type="scientific">Zeugodacus cucurbitae</name>
    <name type="common">Melon fruit fly</name>
    <name type="synonym">Bactrocera cucurbitae</name>
    <dbReference type="NCBI Taxonomy" id="28588"/>
    <lineage>
        <taxon>Eukaryota</taxon>
        <taxon>Metazoa</taxon>
        <taxon>Ecdysozoa</taxon>
        <taxon>Arthropoda</taxon>
        <taxon>Hexapoda</taxon>
        <taxon>Insecta</taxon>
        <taxon>Pterygota</taxon>
        <taxon>Neoptera</taxon>
        <taxon>Endopterygota</taxon>
        <taxon>Diptera</taxon>
        <taxon>Brachycera</taxon>
        <taxon>Muscomorpha</taxon>
        <taxon>Tephritoidea</taxon>
        <taxon>Tephritidae</taxon>
        <taxon>Zeugodacus</taxon>
        <taxon>Zeugodacus</taxon>
    </lineage>
</organism>
<evidence type="ECO:0000256" key="1">
    <source>
        <dbReference type="SAM" id="Phobius"/>
    </source>
</evidence>
<dbReference type="OrthoDB" id="7739595at2759"/>
<keyword evidence="1" id="KW-0472">Membrane</keyword>
<dbReference type="AlphaFoldDB" id="A0A0A1WK33"/>
<keyword evidence="1" id="KW-0812">Transmembrane</keyword>
<evidence type="ECO:0000313" key="2">
    <source>
        <dbReference type="EMBL" id="JAC99206.1"/>
    </source>
</evidence>
<dbReference type="EMBL" id="GBXI01015085">
    <property type="protein sequence ID" value="JAC99206.1"/>
    <property type="molecule type" value="Transcribed_RNA"/>
</dbReference>
<sequence>MVGPFMQGVLLMGIIYWYTKGMLSLINDYYRSEIQRKMQIDEPLNETSDFIYVDQIVEHHLAKLNEGEQQQTVGEITEELEINVSNEVEMEKQIFSYEDVDTRHVCRRAQRLEEFFRLVKVTKNICWLNETIWATKI</sequence>
<protein>
    <submittedName>
        <fullName evidence="2">Bcl-2/adenovirus E1B 19 kDa-interacting protein 2-like protein</fullName>
    </submittedName>
</protein>
<gene>
    <name evidence="2" type="primary">BNIPL</name>
    <name evidence="2" type="ORF">g.23150</name>
</gene>
<keyword evidence="1" id="KW-1133">Transmembrane helix</keyword>
<feature type="transmembrane region" description="Helical" evidence="1">
    <location>
        <begin position="6"/>
        <end position="30"/>
    </location>
</feature>
<name>A0A0A1WK33_ZEUCU</name>
<reference evidence="2" key="2">
    <citation type="journal article" date="2015" name="Gigascience">
        <title>Reconstructing a comprehensive transcriptome assembly of a white-pupal translocated strain of the pest fruit fly Bactrocera cucurbitae.</title>
        <authorList>
            <person name="Sim S.B."/>
            <person name="Calla B."/>
            <person name="Hall B."/>
            <person name="DeRego T."/>
            <person name="Geib S.M."/>
        </authorList>
    </citation>
    <scope>NUCLEOTIDE SEQUENCE</scope>
</reference>
<reference evidence="2" key="1">
    <citation type="submission" date="2014-11" db="EMBL/GenBank/DDBJ databases">
        <authorList>
            <person name="Geib S."/>
        </authorList>
    </citation>
    <scope>NUCLEOTIDE SEQUENCE</scope>
</reference>